<accession>A0A344PM20</accession>
<evidence type="ECO:0000313" key="3">
    <source>
        <dbReference type="Proteomes" id="UP000252023"/>
    </source>
</evidence>
<keyword evidence="3" id="KW-1185">Reference proteome</keyword>
<dbReference type="Pfam" id="PF01882">
    <property type="entry name" value="DUF58"/>
    <property type="match status" value="1"/>
</dbReference>
<dbReference type="Proteomes" id="UP000252023">
    <property type="component" value="Chromosome"/>
</dbReference>
<sequence length="280" mass="29623">MSDLRARAEAEAEGWPALVLAAERLAAQALSGAHGLRRVGPGEEFWQYRPATQGDSASAIDWRRSARGDADFVRDRERLSPQAAALWVAGGADMDWRGGPDRPTKADRARLIALTMAVLLLRGGERVGVLGASLRPGRTQLPHIAQALMTTEGPDPDPATLRPGFRALLIGDWLGPLQFATDFLGHAAALGVKGAILQVLDPAEEAFPFDGAVLFRDPSGSAAHDTRDAGGLRGAYLARLAARRAELARAADAAGWRFGTHSTDVAPSEALLWLSGAMAA</sequence>
<protein>
    <submittedName>
        <fullName evidence="2">DUF58 domain-containing protein</fullName>
    </submittedName>
</protein>
<dbReference type="OrthoDB" id="9794556at2"/>
<organism evidence="2 3">
    <name type="scientific">Paracoccus suum</name>
    <dbReference type="NCBI Taxonomy" id="2259340"/>
    <lineage>
        <taxon>Bacteria</taxon>
        <taxon>Pseudomonadati</taxon>
        <taxon>Pseudomonadota</taxon>
        <taxon>Alphaproteobacteria</taxon>
        <taxon>Rhodobacterales</taxon>
        <taxon>Paracoccaceae</taxon>
        <taxon>Paracoccus</taxon>
    </lineage>
</organism>
<proteinExistence type="predicted"/>
<dbReference type="AlphaFoldDB" id="A0A344PM20"/>
<dbReference type="PANTHER" id="PTHR33608">
    <property type="entry name" value="BLL2464 PROTEIN"/>
    <property type="match status" value="1"/>
</dbReference>
<gene>
    <name evidence="2" type="ORF">DRW48_12690</name>
</gene>
<dbReference type="InterPro" id="IPR002881">
    <property type="entry name" value="DUF58"/>
</dbReference>
<dbReference type="KEGG" id="pars:DRW48_12690"/>
<evidence type="ECO:0000259" key="1">
    <source>
        <dbReference type="Pfam" id="PF01882"/>
    </source>
</evidence>
<feature type="domain" description="DUF58" evidence="1">
    <location>
        <begin position="47"/>
        <end position="244"/>
    </location>
</feature>
<dbReference type="EMBL" id="CP030918">
    <property type="protein sequence ID" value="AXC50425.1"/>
    <property type="molecule type" value="Genomic_DNA"/>
</dbReference>
<reference evidence="3" key="1">
    <citation type="submission" date="2018-07" db="EMBL/GenBank/DDBJ databases">
        <title>Genome sequencing of Paracoccus sp. SC2-6.</title>
        <authorList>
            <person name="Heo J."/>
            <person name="Kim S.-J."/>
            <person name="Kwon S.-W."/>
        </authorList>
    </citation>
    <scope>NUCLEOTIDE SEQUENCE [LARGE SCALE GENOMIC DNA]</scope>
    <source>
        <strain evidence="3">SC2-6</strain>
    </source>
</reference>
<evidence type="ECO:0000313" key="2">
    <source>
        <dbReference type="EMBL" id="AXC50425.1"/>
    </source>
</evidence>
<dbReference type="PANTHER" id="PTHR33608:SF6">
    <property type="entry name" value="BLL2464 PROTEIN"/>
    <property type="match status" value="1"/>
</dbReference>
<dbReference type="RefSeq" id="WP_114076742.1">
    <property type="nucleotide sequence ID" value="NZ_CP030918.1"/>
</dbReference>
<name>A0A344PM20_9RHOB</name>